<evidence type="ECO:0000313" key="2">
    <source>
        <dbReference type="EMBL" id="KAE9354619.1"/>
    </source>
</evidence>
<organism evidence="2 3">
    <name type="scientific">Phytophthora rubi</name>
    <dbReference type="NCBI Taxonomy" id="129364"/>
    <lineage>
        <taxon>Eukaryota</taxon>
        <taxon>Sar</taxon>
        <taxon>Stramenopiles</taxon>
        <taxon>Oomycota</taxon>
        <taxon>Peronosporomycetes</taxon>
        <taxon>Peronosporales</taxon>
        <taxon>Peronosporaceae</taxon>
        <taxon>Phytophthora</taxon>
    </lineage>
</organism>
<feature type="compositionally biased region" description="Low complexity" evidence="1">
    <location>
        <begin position="556"/>
        <end position="573"/>
    </location>
</feature>
<feature type="compositionally biased region" description="Basic and acidic residues" evidence="1">
    <location>
        <begin position="526"/>
        <end position="536"/>
    </location>
</feature>
<name>A0A6A4FVY7_9STRA</name>
<evidence type="ECO:0000313" key="3">
    <source>
        <dbReference type="Proteomes" id="UP000434957"/>
    </source>
</evidence>
<feature type="compositionally biased region" description="Basic and acidic residues" evidence="1">
    <location>
        <begin position="157"/>
        <end position="169"/>
    </location>
</feature>
<feature type="compositionally biased region" description="Polar residues" evidence="1">
    <location>
        <begin position="1025"/>
        <end position="1053"/>
    </location>
</feature>
<feature type="compositionally biased region" description="Low complexity" evidence="1">
    <location>
        <begin position="988"/>
        <end position="1024"/>
    </location>
</feature>
<proteinExistence type="predicted"/>
<feature type="compositionally biased region" description="Low complexity" evidence="1">
    <location>
        <begin position="490"/>
        <end position="517"/>
    </location>
</feature>
<feature type="compositionally biased region" description="Acidic residues" evidence="1">
    <location>
        <begin position="57"/>
        <end position="92"/>
    </location>
</feature>
<reference evidence="2 3" key="1">
    <citation type="submission" date="2018-08" db="EMBL/GenBank/DDBJ databases">
        <title>Genomic investigation of the strawberry pathogen Phytophthora fragariae indicates pathogenicity is determined by transcriptional variation in three key races.</title>
        <authorList>
            <person name="Adams T.M."/>
            <person name="Armitage A.D."/>
            <person name="Sobczyk M.K."/>
            <person name="Bates H.J."/>
            <person name="Dunwell J.M."/>
            <person name="Nellist C.F."/>
            <person name="Harrison R.J."/>
        </authorList>
    </citation>
    <scope>NUCLEOTIDE SEQUENCE [LARGE SCALE GENOMIC DNA]</scope>
    <source>
        <strain evidence="2 3">SCRP333</strain>
    </source>
</reference>
<evidence type="ECO:0000256" key="1">
    <source>
        <dbReference type="SAM" id="MobiDB-lite"/>
    </source>
</evidence>
<feature type="compositionally biased region" description="Basic and acidic residues" evidence="1">
    <location>
        <begin position="727"/>
        <end position="742"/>
    </location>
</feature>
<feature type="compositionally biased region" description="Low complexity" evidence="1">
    <location>
        <begin position="324"/>
        <end position="339"/>
    </location>
</feature>
<comment type="caution">
    <text evidence="2">The sequence shown here is derived from an EMBL/GenBank/DDBJ whole genome shotgun (WGS) entry which is preliminary data.</text>
</comment>
<dbReference type="AlphaFoldDB" id="A0A6A4FVY7"/>
<protein>
    <submittedName>
        <fullName evidence="2">Uncharacterized protein</fullName>
    </submittedName>
</protein>
<gene>
    <name evidence="2" type="ORF">PR003_g3267</name>
</gene>
<feature type="compositionally biased region" description="Basic and acidic residues" evidence="1">
    <location>
        <begin position="707"/>
        <end position="717"/>
    </location>
</feature>
<dbReference type="Proteomes" id="UP000434957">
    <property type="component" value="Unassembled WGS sequence"/>
</dbReference>
<feature type="compositionally biased region" description="Pro residues" evidence="1">
    <location>
        <begin position="444"/>
        <end position="476"/>
    </location>
</feature>
<feature type="region of interest" description="Disordered" evidence="1">
    <location>
        <begin position="139"/>
        <end position="358"/>
    </location>
</feature>
<feature type="compositionally biased region" description="Basic and acidic residues" evidence="1">
    <location>
        <begin position="605"/>
        <end position="640"/>
    </location>
</feature>
<keyword evidence="3" id="KW-1185">Reference proteome</keyword>
<feature type="compositionally biased region" description="Low complexity" evidence="1">
    <location>
        <begin position="1088"/>
        <end position="1102"/>
    </location>
</feature>
<feature type="region of interest" description="Disordered" evidence="1">
    <location>
        <begin position="1"/>
        <end position="106"/>
    </location>
</feature>
<feature type="compositionally biased region" description="Low complexity" evidence="1">
    <location>
        <begin position="1150"/>
        <end position="1160"/>
    </location>
</feature>
<feature type="region of interest" description="Disordered" evidence="1">
    <location>
        <begin position="947"/>
        <end position="1160"/>
    </location>
</feature>
<feature type="compositionally biased region" description="Polar residues" evidence="1">
    <location>
        <begin position="433"/>
        <end position="443"/>
    </location>
</feature>
<feature type="compositionally biased region" description="Low complexity" evidence="1">
    <location>
        <begin position="251"/>
        <end position="269"/>
    </location>
</feature>
<accession>A0A6A4FVY7</accession>
<feature type="compositionally biased region" description="Basic and acidic residues" evidence="1">
    <location>
        <begin position="218"/>
        <end position="234"/>
    </location>
</feature>
<feature type="compositionally biased region" description="Basic and acidic residues" evidence="1">
    <location>
        <begin position="279"/>
        <end position="294"/>
    </location>
</feature>
<sequence>MRSKGKGNQIFMADRDPRTRRPAQVTLMARKSAPVSAGGINARRLEQWRLAAMAAEREEEEDDDYVDEEEEDEEDEEESDDDEDDDEEEEKEEEGKEPNNQCGNPFCSQILANRYARYCEDKPLCQRYRALKLQCLANAQAEEEEEDTRPLALVIKNKKEEKEKKKEEEPFAIPRRKKTEIGGKRRLNLNATAAPIEGKSRSNSNSPREMVKKRQKKREMDKRLEEEKEKEEKKQRKKLKRAREAAGSKGTTSVSVTSNSPSVQGSSVSSEEEFVSLADELKTRVRLRDPRTRPPPDASIEAEARTGLKKRRLSRHVSADDVLSRSASSSPGTASAAVATDTNWKIPRAKPGKKTTAAQAIRRSMNVELVPLGVPNKANLAGGGRYVQNGNRTAAPSLRPSDPRPRPPTKFTSPAPAPATKAPSAAPVVASTRPMQTARSSVSAPPPAPTRPPPLPPLPPQATQAPPLPPPAPRPIEPAQMVTPSSSPVRTPAIVSSSISSTARTTTATSAAPTGPSRIKRISASDYRKSRQDNVRGDQLPSRSSSLERSSDLPSERPSAYPAVSSSSSYTSRPEYRRSDSAPLSSSSSSSSSVLRQREIGANLDPRRQYPDSEEQFRRQQPHYEGDSGRMEYQDRRTGRGEFQSNDSYSSGPGQWEGRSYPPPRDHYPPRQQEPSSFGASNGRDGGSFDYAMDTHFSPASSPPDQSYRRENQREDPPLPLRAPSPRRSEPERVNGDRRTSDFDDLDEDAPTFSYNEVFLPQLLSIFIHKFPSSLDAISNVTKKPRKMNWYIKYVERIQRLCQPHDVLVKLEGTKAVVTVRGREWIALQGTSTITLYMDVLKRLQAEALTWLTLYEEMESALQHYRGMYGSQTNESYAFLRAWNDLKRPGSYISVPRQANYFCGARLHHWNFVVGKVEIGSGSHEDKREAFRLATVSALDFLLSAGRGTRRRSRPSEVKRERSSEATQPNERRQHRSSSRESYTGTTAPPNSEPAGEASAEASTASGPSSSTASTPAPVDSSASGGQPTVLNSTSSTKPQSEVSTTEPPSTAEQAIAPTERQSEPSSSPVTVEHTEEEPAVSVIPTTDSVSSSEVADAAEQSDPGEEMSISDASDPGAITPAGSPLLPTTHASSSVPLATPGSDVTVPDSTVAGSSATTSSVAFSSTTTESSVAPLPSSVPSGIAAMVAKLAAAAGVSTAPNSQSTAKTTVPARRCMMCEMIRMRKPDGERCLRCQQKDAPANGLLGSSLDP</sequence>
<dbReference type="EMBL" id="QXFT01000112">
    <property type="protein sequence ID" value="KAE9354619.1"/>
    <property type="molecule type" value="Genomic_DNA"/>
</dbReference>
<feature type="region of interest" description="Disordered" evidence="1">
    <location>
        <begin position="374"/>
        <end position="747"/>
    </location>
</feature>
<feature type="compositionally biased region" description="Basic and acidic residues" evidence="1">
    <location>
        <begin position="954"/>
        <end position="964"/>
    </location>
</feature>
<feature type="compositionally biased region" description="Polar residues" evidence="1">
    <location>
        <begin position="643"/>
        <end position="653"/>
    </location>
</feature>
<feature type="compositionally biased region" description="Low complexity" evidence="1">
    <location>
        <begin position="409"/>
        <end position="432"/>
    </location>
</feature>